<dbReference type="EMBL" id="VBSB01000010">
    <property type="protein sequence ID" value="NTY61009.1"/>
    <property type="molecule type" value="Genomic_DNA"/>
</dbReference>
<dbReference type="PANTHER" id="PTHR10003">
    <property type="entry name" value="SUPEROXIDE DISMUTASE CU-ZN -RELATED"/>
    <property type="match status" value="1"/>
</dbReference>
<gene>
    <name evidence="7" type="ORF">FEG63_15795</name>
</gene>
<keyword evidence="5" id="KW-0732">Signal</keyword>
<comment type="cofactor">
    <cofactor evidence="3">
        <name>Cu cation</name>
        <dbReference type="ChEBI" id="CHEBI:23378"/>
    </cofactor>
    <text evidence="3">Binds 1 copper ion per subunit.</text>
</comment>
<evidence type="ECO:0000256" key="5">
    <source>
        <dbReference type="SAM" id="SignalP"/>
    </source>
</evidence>
<proteinExistence type="inferred from homology"/>
<evidence type="ECO:0000313" key="8">
    <source>
        <dbReference type="Proteomes" id="UP000708347"/>
    </source>
</evidence>
<evidence type="ECO:0000256" key="3">
    <source>
        <dbReference type="RuleBase" id="RU000393"/>
    </source>
</evidence>
<feature type="domain" description="Superoxide dismutase copper/zinc binding" evidence="6">
    <location>
        <begin position="86"/>
        <end position="236"/>
    </location>
</feature>
<sequence length="239" mass="23728">MVKPVSPLRTAAAVLFVAPVAVLSACSPNEPIASQPGTNPAIWTGSPAPAAAGEESHGAPEAPASHGDTLTAQLKTADGTQVAAATFEFQDGFATVTVQTTGTGKLTPGFHGLHLHSVAKCEANSVAPAGGAPGDFLSAGGHFQATGHTGHPASGDLASLQVREDGTAMLVTTSSAFTKDDLLAGKGTAIIIHADSDNFANIPPERYQQINGGAPGPDETTMATGDAGKRVACGVVGTG</sequence>
<organism evidence="7 8">
    <name type="scientific">Mycolicibacterium sphagni</name>
    <dbReference type="NCBI Taxonomy" id="1786"/>
    <lineage>
        <taxon>Bacteria</taxon>
        <taxon>Bacillati</taxon>
        <taxon>Actinomycetota</taxon>
        <taxon>Actinomycetes</taxon>
        <taxon>Mycobacteriales</taxon>
        <taxon>Mycobacteriaceae</taxon>
        <taxon>Mycolicibacterium</taxon>
    </lineage>
</organism>
<comment type="cofactor">
    <cofactor evidence="3">
        <name>Zn(2+)</name>
        <dbReference type="ChEBI" id="CHEBI:29105"/>
    </cofactor>
    <text evidence="3">Binds 1 zinc ion per subunit.</text>
</comment>
<evidence type="ECO:0000256" key="1">
    <source>
        <dbReference type="ARBA" id="ARBA00010457"/>
    </source>
</evidence>
<dbReference type="InterPro" id="IPR018152">
    <property type="entry name" value="SOD_Cu/Zn_BS"/>
</dbReference>
<keyword evidence="3" id="KW-0186">Copper</keyword>
<dbReference type="EC" id="1.15.1.1" evidence="3"/>
<dbReference type="InterPro" id="IPR024134">
    <property type="entry name" value="SOD_Cu/Zn_/chaperone"/>
</dbReference>
<comment type="catalytic activity">
    <reaction evidence="3">
        <text>2 superoxide + 2 H(+) = H2O2 + O2</text>
        <dbReference type="Rhea" id="RHEA:20696"/>
        <dbReference type="ChEBI" id="CHEBI:15378"/>
        <dbReference type="ChEBI" id="CHEBI:15379"/>
        <dbReference type="ChEBI" id="CHEBI:16240"/>
        <dbReference type="ChEBI" id="CHEBI:18421"/>
        <dbReference type="EC" id="1.15.1.1"/>
    </reaction>
</comment>
<comment type="function">
    <text evidence="2">Destroys radicals which are normally produced within the cells and which are toxic to biological systems. May play a role in favoring mycobacterial survival in phagocytes.</text>
</comment>
<accession>A0ABX2JW37</accession>
<dbReference type="InterPro" id="IPR036423">
    <property type="entry name" value="SOD-like_Cu/Zn_dom_sf"/>
</dbReference>
<dbReference type="Gene3D" id="2.60.40.200">
    <property type="entry name" value="Superoxide dismutase, copper/zinc binding domain"/>
    <property type="match status" value="1"/>
</dbReference>
<dbReference type="PRINTS" id="PR00068">
    <property type="entry name" value="CUZNDISMTASE"/>
</dbReference>
<dbReference type="InterPro" id="IPR001424">
    <property type="entry name" value="SOD_Cu_Zn_dom"/>
</dbReference>
<evidence type="ECO:0000259" key="6">
    <source>
        <dbReference type="Pfam" id="PF00080"/>
    </source>
</evidence>
<keyword evidence="3" id="KW-0560">Oxidoreductase</keyword>
<feature type="chain" id="PRO_5046129139" description="Superoxide dismutase [Cu-Zn]" evidence="5">
    <location>
        <begin position="25"/>
        <end position="239"/>
    </location>
</feature>
<evidence type="ECO:0000256" key="2">
    <source>
        <dbReference type="ARBA" id="ARBA00024900"/>
    </source>
</evidence>
<dbReference type="PROSITE" id="PS00332">
    <property type="entry name" value="SOD_CU_ZN_2"/>
    <property type="match status" value="1"/>
</dbReference>
<reference evidence="7 8" key="1">
    <citation type="submission" date="2019-05" db="EMBL/GenBank/DDBJ databases">
        <title>Mycolicibacterium sphagni ENV482 genome assembly.</title>
        <authorList>
            <person name="Chen W."/>
            <person name="Faulkner N.W."/>
            <person name="Hyman M.R."/>
        </authorList>
    </citation>
    <scope>NUCLEOTIDE SEQUENCE [LARGE SCALE GENOMIC DNA]</scope>
    <source>
        <strain evidence="7 8">ENV482</strain>
    </source>
</reference>
<keyword evidence="3" id="KW-0862">Zinc</keyword>
<comment type="similarity">
    <text evidence="1 3">Belongs to the Cu-Zn superoxide dismutase family.</text>
</comment>
<dbReference type="PROSITE" id="PS51257">
    <property type="entry name" value="PROKAR_LIPOPROTEIN"/>
    <property type="match status" value="1"/>
</dbReference>
<keyword evidence="3" id="KW-0479">Metal-binding</keyword>
<evidence type="ECO:0000256" key="4">
    <source>
        <dbReference type="SAM" id="MobiDB-lite"/>
    </source>
</evidence>
<comment type="caution">
    <text evidence="7">The sequence shown here is derived from an EMBL/GenBank/DDBJ whole genome shotgun (WGS) entry which is preliminary data.</text>
</comment>
<dbReference type="NCBIfam" id="NF047631">
    <property type="entry name" value="SodCMycob"/>
    <property type="match status" value="1"/>
</dbReference>
<name>A0ABX2JW37_9MYCO</name>
<dbReference type="Pfam" id="PF00080">
    <property type="entry name" value="Sod_Cu"/>
    <property type="match status" value="1"/>
</dbReference>
<feature type="region of interest" description="Disordered" evidence="4">
    <location>
        <begin position="33"/>
        <end position="67"/>
    </location>
</feature>
<dbReference type="SUPFAM" id="SSF49329">
    <property type="entry name" value="Cu,Zn superoxide dismutase-like"/>
    <property type="match status" value="1"/>
</dbReference>
<dbReference type="Proteomes" id="UP000708347">
    <property type="component" value="Unassembled WGS sequence"/>
</dbReference>
<evidence type="ECO:0000313" key="7">
    <source>
        <dbReference type="EMBL" id="NTY61009.1"/>
    </source>
</evidence>
<keyword evidence="8" id="KW-1185">Reference proteome</keyword>
<dbReference type="RefSeq" id="WP_174398821.1">
    <property type="nucleotide sequence ID" value="NZ_VBSB01000010.1"/>
</dbReference>
<protein>
    <recommendedName>
        <fullName evidence="3">Superoxide dismutase [Cu-Zn]</fullName>
        <ecNumber evidence="3">1.15.1.1</ecNumber>
    </recommendedName>
</protein>
<feature type="signal peptide" evidence="5">
    <location>
        <begin position="1"/>
        <end position="24"/>
    </location>
</feature>